<feature type="region of interest" description="Disordered" evidence="1">
    <location>
        <begin position="61"/>
        <end position="85"/>
    </location>
</feature>
<reference evidence="2 3" key="1">
    <citation type="submission" date="2018-06" db="EMBL/GenBank/DDBJ databases">
        <authorList>
            <consortium name="Pathogen Informatics"/>
            <person name="Doyle S."/>
        </authorList>
    </citation>
    <scope>NUCLEOTIDE SEQUENCE [LARGE SCALE GENOMIC DNA]</scope>
    <source>
        <strain evidence="2 3">NCTC10975</strain>
    </source>
</reference>
<evidence type="ECO:0000313" key="3">
    <source>
        <dbReference type="Proteomes" id="UP000251485"/>
    </source>
</evidence>
<gene>
    <name evidence="2" type="ORF">NCTC10975_05169</name>
</gene>
<dbReference type="AlphaFoldDB" id="A0A2X2C9M3"/>
<dbReference type="EMBL" id="UAUE01000038">
    <property type="protein sequence ID" value="SPZ04024.1"/>
    <property type="molecule type" value="Genomic_DNA"/>
</dbReference>
<sequence>MALGNNMTAEQAQAAMKAQNALLQNRAQAHEQYMQTQALFDSKSLANSNILERQEAMKPLLQQQETPGGSAYRATAAGDTGTAGR</sequence>
<name>A0A2X2C9M3_PROMI</name>
<accession>A0A2X2C9M3</accession>
<evidence type="ECO:0000313" key="2">
    <source>
        <dbReference type="EMBL" id="SPZ04024.1"/>
    </source>
</evidence>
<evidence type="ECO:0000256" key="1">
    <source>
        <dbReference type="SAM" id="MobiDB-lite"/>
    </source>
</evidence>
<feature type="compositionally biased region" description="Low complexity" evidence="1">
    <location>
        <begin position="74"/>
        <end position="85"/>
    </location>
</feature>
<protein>
    <submittedName>
        <fullName evidence="2">Adhesin</fullName>
    </submittedName>
</protein>
<proteinExistence type="predicted"/>
<dbReference type="Proteomes" id="UP000251485">
    <property type="component" value="Unassembled WGS sequence"/>
</dbReference>
<organism evidence="2 3">
    <name type="scientific">Proteus mirabilis</name>
    <dbReference type="NCBI Taxonomy" id="584"/>
    <lineage>
        <taxon>Bacteria</taxon>
        <taxon>Pseudomonadati</taxon>
        <taxon>Pseudomonadota</taxon>
        <taxon>Gammaproteobacteria</taxon>
        <taxon>Enterobacterales</taxon>
        <taxon>Morganellaceae</taxon>
        <taxon>Proteus</taxon>
    </lineage>
</organism>